<dbReference type="AlphaFoldDB" id="A0A7R9LD86"/>
<keyword evidence="3" id="KW-0521">NADP</keyword>
<evidence type="ECO:0000256" key="3">
    <source>
        <dbReference type="ARBA" id="ARBA00022857"/>
    </source>
</evidence>
<dbReference type="PANTHER" id="PTHR44085">
    <property type="entry name" value="SEPIAPTERIN REDUCTASE"/>
    <property type="match status" value="1"/>
</dbReference>
<sequence>MFPSNVWLGHHVCVMITGASRGLGRQLALSLAQHFADYHRRRVADSPATADTDYSLSFVLLSRDGPALQTLSQELSAIDIDGQRIHTVDIICGSLDDHMTIQSFERTCETIAADTGRAYDQLVIVHNAGSLGDVCQLTADYGSDSGAKIAAYLALNLTSVMQMTGIFLRHFRAVQHKTIVNITSLAAVSAFKGLSLYCIGVVCFVY</sequence>
<keyword evidence="6" id="KW-1185">Reference proteome</keyword>
<evidence type="ECO:0000313" key="5">
    <source>
        <dbReference type="EMBL" id="CAD7639544.1"/>
    </source>
</evidence>
<dbReference type="Gene3D" id="3.40.50.720">
    <property type="entry name" value="NAD(P)-binding Rossmann-like Domain"/>
    <property type="match status" value="1"/>
</dbReference>
<dbReference type="Proteomes" id="UP000759131">
    <property type="component" value="Unassembled WGS sequence"/>
</dbReference>
<dbReference type="GO" id="GO:0005737">
    <property type="term" value="C:cytoplasm"/>
    <property type="evidence" value="ECO:0007669"/>
    <property type="project" value="UniProtKB-SubCell"/>
</dbReference>
<comment type="subcellular location">
    <subcellularLocation>
        <location evidence="1">Cytoplasm</location>
    </subcellularLocation>
</comment>
<dbReference type="EMBL" id="OC876786">
    <property type="protein sequence ID" value="CAD7639544.1"/>
    <property type="molecule type" value="Genomic_DNA"/>
</dbReference>
<keyword evidence="4" id="KW-0560">Oxidoreductase</keyword>
<reference evidence="5" key="1">
    <citation type="submission" date="2020-11" db="EMBL/GenBank/DDBJ databases">
        <authorList>
            <person name="Tran Van P."/>
        </authorList>
    </citation>
    <scope>NUCLEOTIDE SEQUENCE</scope>
</reference>
<dbReference type="SUPFAM" id="SSF51735">
    <property type="entry name" value="NAD(P)-binding Rossmann-fold domains"/>
    <property type="match status" value="1"/>
</dbReference>
<proteinExistence type="predicted"/>
<dbReference type="EMBL" id="CAJPIZ010022211">
    <property type="protein sequence ID" value="CAG2117885.1"/>
    <property type="molecule type" value="Genomic_DNA"/>
</dbReference>
<evidence type="ECO:0000313" key="6">
    <source>
        <dbReference type="Proteomes" id="UP000759131"/>
    </source>
</evidence>
<feature type="non-terminal residue" evidence="5">
    <location>
        <position position="206"/>
    </location>
</feature>
<name>A0A7R9LD86_9ACAR</name>
<dbReference type="OrthoDB" id="6423088at2759"/>
<organism evidence="5">
    <name type="scientific">Medioppia subpectinata</name>
    <dbReference type="NCBI Taxonomy" id="1979941"/>
    <lineage>
        <taxon>Eukaryota</taxon>
        <taxon>Metazoa</taxon>
        <taxon>Ecdysozoa</taxon>
        <taxon>Arthropoda</taxon>
        <taxon>Chelicerata</taxon>
        <taxon>Arachnida</taxon>
        <taxon>Acari</taxon>
        <taxon>Acariformes</taxon>
        <taxon>Sarcoptiformes</taxon>
        <taxon>Oribatida</taxon>
        <taxon>Brachypylina</taxon>
        <taxon>Oppioidea</taxon>
        <taxon>Oppiidae</taxon>
        <taxon>Medioppia</taxon>
    </lineage>
</organism>
<accession>A0A7R9LD86</accession>
<keyword evidence="2" id="KW-0963">Cytoplasm</keyword>
<gene>
    <name evidence="5" type="ORF">OSB1V03_LOCUS17838</name>
</gene>
<dbReference type="Pfam" id="PF00106">
    <property type="entry name" value="adh_short"/>
    <property type="match status" value="1"/>
</dbReference>
<protein>
    <recommendedName>
        <fullName evidence="7">Sepiapterin reductase</fullName>
    </recommendedName>
</protein>
<dbReference type="InterPro" id="IPR051721">
    <property type="entry name" value="Biopterin_syn/organic_redct"/>
</dbReference>
<dbReference type="InterPro" id="IPR002347">
    <property type="entry name" value="SDR_fam"/>
</dbReference>
<evidence type="ECO:0000256" key="1">
    <source>
        <dbReference type="ARBA" id="ARBA00004496"/>
    </source>
</evidence>
<evidence type="ECO:0008006" key="7">
    <source>
        <dbReference type="Google" id="ProtNLM"/>
    </source>
</evidence>
<evidence type="ECO:0000256" key="4">
    <source>
        <dbReference type="ARBA" id="ARBA00023002"/>
    </source>
</evidence>
<evidence type="ECO:0000256" key="2">
    <source>
        <dbReference type="ARBA" id="ARBA00022490"/>
    </source>
</evidence>
<dbReference type="PANTHER" id="PTHR44085:SF2">
    <property type="entry name" value="SEPIAPTERIN REDUCTASE"/>
    <property type="match status" value="1"/>
</dbReference>
<dbReference type="InterPro" id="IPR036291">
    <property type="entry name" value="NAD(P)-bd_dom_sf"/>
</dbReference>
<dbReference type="GO" id="GO:0004757">
    <property type="term" value="F:sepiapterin reductase (NADP+) activity"/>
    <property type="evidence" value="ECO:0007669"/>
    <property type="project" value="TreeGrafter"/>
</dbReference>
<dbReference type="GO" id="GO:0006729">
    <property type="term" value="P:tetrahydrobiopterin biosynthetic process"/>
    <property type="evidence" value="ECO:0007669"/>
    <property type="project" value="TreeGrafter"/>
</dbReference>